<accession>A0A9P1BQN8</accession>
<reference evidence="3" key="2">
    <citation type="submission" date="2024-04" db="EMBL/GenBank/DDBJ databases">
        <authorList>
            <person name="Chen Y."/>
            <person name="Shah S."/>
            <person name="Dougan E. K."/>
            <person name="Thang M."/>
            <person name="Chan C."/>
        </authorList>
    </citation>
    <scope>NUCLEOTIDE SEQUENCE [LARGE SCALE GENOMIC DNA]</scope>
</reference>
<organism evidence="2">
    <name type="scientific">Cladocopium goreaui</name>
    <dbReference type="NCBI Taxonomy" id="2562237"/>
    <lineage>
        <taxon>Eukaryota</taxon>
        <taxon>Sar</taxon>
        <taxon>Alveolata</taxon>
        <taxon>Dinophyceae</taxon>
        <taxon>Suessiales</taxon>
        <taxon>Symbiodiniaceae</taxon>
        <taxon>Cladocopium</taxon>
    </lineage>
</organism>
<dbReference type="AlphaFoldDB" id="A0A9P1BQN8"/>
<keyword evidence="5" id="KW-1185">Reference proteome</keyword>
<protein>
    <submittedName>
        <fullName evidence="4">C3H1-type domain-containing protein</fullName>
    </submittedName>
</protein>
<dbReference type="OrthoDB" id="445465at2759"/>
<evidence type="ECO:0000313" key="3">
    <source>
        <dbReference type="EMBL" id="CAL1131058.1"/>
    </source>
</evidence>
<reference evidence="2" key="1">
    <citation type="submission" date="2022-10" db="EMBL/GenBank/DDBJ databases">
        <authorList>
            <person name="Chen Y."/>
            <person name="Dougan E. K."/>
            <person name="Chan C."/>
            <person name="Rhodes N."/>
            <person name="Thang M."/>
        </authorList>
    </citation>
    <scope>NUCLEOTIDE SEQUENCE</scope>
</reference>
<evidence type="ECO:0000313" key="2">
    <source>
        <dbReference type="EMBL" id="CAI3977683.1"/>
    </source>
</evidence>
<sequence>MNRDISKDTIVKAVYAFPAGMIPPVNWPCKNNLILQAQKVHRFVTPLHRGSQRSIQEPVVILETFRKPYQKYKWIFFPFDEATMDPILEGIPSSQLASDAIQADTKDDASSVSSSSLSSTASSSVAEELDFGATEELIVARITKIRHMMLATTNCHQPRWNDQHFQAACGARKMALPDLEDHLASHGVDPALSSHLVSNGWTPQNFAMIVESKAAFTDEIWSELSDAPIPLVQRANLKVAWQLLQSEAVPSLRDSPRSAAAPPTGIQPDGSWAESFAPKIQPSTVAKLKKQFLEDYPSEVLTMETMPSTRLLSLAHHQHSKQEYRWIPWKFRMTQSRMEDMVIYQRPKIPKVEGLQLHQLLWDEPPSLEVNNQGMGVNAIRNMLEVHNTAMSLVGACHLQRLRSHTLKFMGFLTQRLDADSGLRPPNVLEAQAADKACGR</sequence>
<evidence type="ECO:0000256" key="1">
    <source>
        <dbReference type="SAM" id="MobiDB-lite"/>
    </source>
</evidence>
<dbReference type="EMBL" id="CAMXCT010000359">
    <property type="protein sequence ID" value="CAI3977683.1"/>
    <property type="molecule type" value="Genomic_DNA"/>
</dbReference>
<evidence type="ECO:0000313" key="5">
    <source>
        <dbReference type="Proteomes" id="UP001152797"/>
    </source>
</evidence>
<proteinExistence type="predicted"/>
<dbReference type="Proteomes" id="UP001152797">
    <property type="component" value="Unassembled WGS sequence"/>
</dbReference>
<dbReference type="EMBL" id="CAMXCT020000359">
    <property type="protein sequence ID" value="CAL1131058.1"/>
    <property type="molecule type" value="Genomic_DNA"/>
</dbReference>
<feature type="region of interest" description="Disordered" evidence="1">
    <location>
        <begin position="252"/>
        <end position="273"/>
    </location>
</feature>
<gene>
    <name evidence="2" type="ORF">C1SCF055_LOCUS5805</name>
</gene>
<comment type="caution">
    <text evidence="2">The sequence shown here is derived from an EMBL/GenBank/DDBJ whole genome shotgun (WGS) entry which is preliminary data.</text>
</comment>
<name>A0A9P1BQN8_9DINO</name>
<evidence type="ECO:0000313" key="4">
    <source>
        <dbReference type="EMBL" id="CAL4764995.1"/>
    </source>
</evidence>
<dbReference type="EMBL" id="CAMXCT030000359">
    <property type="protein sequence ID" value="CAL4764995.1"/>
    <property type="molecule type" value="Genomic_DNA"/>
</dbReference>